<keyword evidence="4" id="KW-1185">Reference proteome</keyword>
<name>A0AAV2QQZ1_MEGNR</name>
<dbReference type="Proteomes" id="UP001497623">
    <property type="component" value="Unassembled WGS sequence"/>
</dbReference>
<dbReference type="PIRSF" id="PIRSF036603">
    <property type="entry name" value="DPol_eta"/>
    <property type="match status" value="1"/>
</dbReference>
<dbReference type="GO" id="GO:0003887">
    <property type="term" value="F:DNA-directed DNA polymerase activity"/>
    <property type="evidence" value="ECO:0007669"/>
    <property type="project" value="TreeGrafter"/>
</dbReference>
<accession>A0AAV2QQZ1</accession>
<dbReference type="InterPro" id="IPR036775">
    <property type="entry name" value="DNA_pol_Y-fam_lit_finger_sf"/>
</dbReference>
<dbReference type="Gene3D" id="3.30.1490.100">
    <property type="entry name" value="DNA polymerase, Y-family, little finger domain"/>
    <property type="match status" value="1"/>
</dbReference>
<dbReference type="InterPro" id="IPR025527">
    <property type="entry name" value="HUWE1/Rev1_UBM"/>
</dbReference>
<evidence type="ECO:0000313" key="4">
    <source>
        <dbReference type="Proteomes" id="UP001497623"/>
    </source>
</evidence>
<feature type="domain" description="UmuC" evidence="2">
    <location>
        <begin position="61"/>
        <end position="276"/>
    </location>
</feature>
<dbReference type="InterPro" id="IPR043128">
    <property type="entry name" value="Rev_trsase/Diguanyl_cyclase"/>
</dbReference>
<dbReference type="Gene3D" id="3.30.70.270">
    <property type="match status" value="1"/>
</dbReference>
<comment type="caution">
    <text evidence="3">The sequence shown here is derived from an EMBL/GenBank/DDBJ whole genome shotgun (WGS) entry which is preliminary data.</text>
</comment>
<dbReference type="GO" id="GO:0003684">
    <property type="term" value="F:damaged DNA binding"/>
    <property type="evidence" value="ECO:0007669"/>
    <property type="project" value="InterPro"/>
</dbReference>
<gene>
    <name evidence="3" type="ORF">MNOR_LOCUS16044</name>
</gene>
<dbReference type="SUPFAM" id="SSF100879">
    <property type="entry name" value="Lesion bypass DNA polymerase (Y-family), little finger domain"/>
    <property type="match status" value="1"/>
</dbReference>
<reference evidence="3 4" key="1">
    <citation type="submission" date="2024-05" db="EMBL/GenBank/DDBJ databases">
        <authorList>
            <person name="Wallberg A."/>
        </authorList>
    </citation>
    <scope>NUCLEOTIDE SEQUENCE [LARGE SCALE GENOMIC DNA]</scope>
</reference>
<organism evidence="3 4">
    <name type="scientific">Meganyctiphanes norvegica</name>
    <name type="common">Northern krill</name>
    <name type="synonym">Thysanopoda norvegica</name>
    <dbReference type="NCBI Taxonomy" id="48144"/>
    <lineage>
        <taxon>Eukaryota</taxon>
        <taxon>Metazoa</taxon>
        <taxon>Ecdysozoa</taxon>
        <taxon>Arthropoda</taxon>
        <taxon>Crustacea</taxon>
        <taxon>Multicrustacea</taxon>
        <taxon>Malacostraca</taxon>
        <taxon>Eumalacostraca</taxon>
        <taxon>Eucarida</taxon>
        <taxon>Euphausiacea</taxon>
        <taxon>Euphausiidae</taxon>
        <taxon>Meganyctiphanes</taxon>
    </lineage>
</organism>
<evidence type="ECO:0000313" key="3">
    <source>
        <dbReference type="EMBL" id="CAL4097658.1"/>
    </source>
</evidence>
<proteinExistence type="predicted"/>
<dbReference type="GO" id="GO:0019985">
    <property type="term" value="P:translesion synthesis"/>
    <property type="evidence" value="ECO:0007669"/>
    <property type="project" value="TreeGrafter"/>
</dbReference>
<dbReference type="Pfam" id="PF00817">
    <property type="entry name" value="IMS"/>
    <property type="match status" value="1"/>
</dbReference>
<dbReference type="Gene3D" id="3.40.1170.60">
    <property type="match status" value="1"/>
</dbReference>
<dbReference type="FunFam" id="3.30.1490.100:FF:000003">
    <property type="entry name" value="Polymerase (DNA directed) iota"/>
    <property type="match status" value="1"/>
</dbReference>
<dbReference type="EMBL" id="CAXKWB010010348">
    <property type="protein sequence ID" value="CAL4097658.1"/>
    <property type="molecule type" value="Genomic_DNA"/>
</dbReference>
<dbReference type="PANTHER" id="PTHR46404">
    <property type="entry name" value="DNA POLYMERASE IOTA"/>
    <property type="match status" value="1"/>
</dbReference>
<dbReference type="AlphaFoldDB" id="A0AAV2QQZ1"/>
<dbReference type="PROSITE" id="PS50173">
    <property type="entry name" value="UMUC"/>
    <property type="match status" value="1"/>
</dbReference>
<feature type="non-terminal residue" evidence="3">
    <location>
        <position position="794"/>
    </location>
</feature>
<dbReference type="Pfam" id="PF14377">
    <property type="entry name" value="UBM"/>
    <property type="match status" value="2"/>
</dbReference>
<protein>
    <recommendedName>
        <fullName evidence="2">UmuC domain-containing protein</fullName>
    </recommendedName>
</protein>
<dbReference type="GO" id="GO:0006281">
    <property type="term" value="P:DNA repair"/>
    <property type="evidence" value="ECO:0007669"/>
    <property type="project" value="InterPro"/>
</dbReference>
<evidence type="ECO:0000256" key="1">
    <source>
        <dbReference type="ARBA" id="ARBA00022679"/>
    </source>
</evidence>
<dbReference type="PANTHER" id="PTHR46404:SF1">
    <property type="entry name" value="DNA POLYMERASE IOTA"/>
    <property type="match status" value="1"/>
</dbReference>
<sequence length="794" mass="89992">MASQHIYIQIRNTFRTFIQLFLTIRGGRLGTMINLDDADDEYVFERDEEWVMKPEHHHRTIIHIDIDCFYAQVEMIRNPNLRDKPLGVKQKNLMVTSNYVARAAGVPKTCWIKEALSALPNLILVDGSDLTHYRQFSLEISDVLRTFTTKVERLGLDENFIDVSESIDDYVEKFGEDIFEGHLYGDKNEENICKGDLCGCGCFKRLTAAMYIAKEMRQRIFESTGITCCAGVGHNKLLSKLVSGYQKPNNQTLVYPWMTRTVMSSLDSPKNIPGIGSATYKILQLLGVSTLKQLQTCSLSLLNKKIEQETSLRLKKLAFGVDESIVRPSGRPASIGLEDACKKASSISDVKIMFSLLTKRLLKLLANDGRTPATLKVTVRKYDISKRFGQRETKQCPISPTLFPRGVKSLPDVCDQGLITMVMSLFNKMVDANKPFHLTLVGIAFTKFIEVAPDTKSIAHFFTKRKQVVVESQASVEIEPDIKKQKTNYNATCNKEYFKYKNVGHENSGKYRDDYLYSENFSGYEGEESETNIERSISNYSSFESHLCNNSNLEYDENKTQNKEEMLSNAPTNELNTYGLDKTQTSSISISTNIQDLSIASTSTDCLINPNNFSASSFSLPPNVDPEVFRALPGDLQKEILSSLPRDTQSASTVKIKNREHTHQSPMKQENQGIQNFFKISSHSNSKMKENNLENNKINYNSVPNKGISKISNVDKNASSNSCNIKNLLQYETHQEQNLKKSNNLEKDLLQGIDPEVFDSLPREIQLEILQDQKKRSVPIKSKRNSMMSYFKKL</sequence>
<dbReference type="SUPFAM" id="SSF56672">
    <property type="entry name" value="DNA/RNA polymerases"/>
    <property type="match status" value="1"/>
</dbReference>
<dbReference type="Gene3D" id="6.10.250.1630">
    <property type="match status" value="2"/>
</dbReference>
<dbReference type="InterPro" id="IPR001126">
    <property type="entry name" value="UmuC"/>
</dbReference>
<dbReference type="Gene3D" id="1.10.150.20">
    <property type="entry name" value="5' to 3' exonuclease, C-terminal subdomain"/>
    <property type="match status" value="1"/>
</dbReference>
<dbReference type="InterPro" id="IPR043502">
    <property type="entry name" value="DNA/RNA_pol_sf"/>
</dbReference>
<evidence type="ECO:0000259" key="2">
    <source>
        <dbReference type="PROSITE" id="PS50173"/>
    </source>
</evidence>
<keyword evidence="1" id="KW-0808">Transferase</keyword>